<feature type="transmembrane region" description="Helical" evidence="4">
    <location>
        <begin position="136"/>
        <end position="158"/>
    </location>
</feature>
<sequence>MISPNYTLYDNSLGIALVLMLFFAFYFLLAKTPYKRIFGNYLMSRRLMAGALLALSANYSVHLFVAPRFLWKEAAIMMNLSTYYLTYWLFSCAFMVLLKPHYFTVRRFLMHIPGWLAYALLSIVLLLGVSKGTMQHAAMALMALWLIVYGICLSRNIILTYRRAVRLFDDTHSEDIGAYIRWMSIFTWWALIYGVGCGLLTFLPDRFVFLWILSSIPFYIYLYCSYLNYLLFYEQVESILEKEMMEETSQTLNCNEHDDALLPAYHAAIKERLDKWITADGYTRQGLTIEELAATLVTNRTYISSYIKTVYHVSFREWIAELRIAYAKQQLVQHPELTVAAISEASGFLSLSYFTKIFTTKEGCPPSKWRKRAIANG</sequence>
<dbReference type="GO" id="GO:0003700">
    <property type="term" value="F:DNA-binding transcription factor activity"/>
    <property type="evidence" value="ECO:0007669"/>
    <property type="project" value="InterPro"/>
</dbReference>
<dbReference type="InterPro" id="IPR009057">
    <property type="entry name" value="Homeodomain-like_sf"/>
</dbReference>
<evidence type="ECO:0000256" key="1">
    <source>
        <dbReference type="ARBA" id="ARBA00023015"/>
    </source>
</evidence>
<keyword evidence="3" id="KW-0804">Transcription</keyword>
<gene>
    <name evidence="6" type="ORF">ONT16_11630</name>
</gene>
<feature type="transmembrane region" description="Helical" evidence="4">
    <location>
        <begin position="179"/>
        <end position="202"/>
    </location>
</feature>
<dbReference type="SUPFAM" id="SSF46689">
    <property type="entry name" value="Homeodomain-like"/>
    <property type="match status" value="1"/>
</dbReference>
<keyword evidence="4" id="KW-0472">Membrane</keyword>
<feature type="transmembrane region" description="Helical" evidence="4">
    <location>
        <begin position="76"/>
        <end position="98"/>
    </location>
</feature>
<accession>A0AAP3BD46</accession>
<dbReference type="InterPro" id="IPR018062">
    <property type="entry name" value="HTH_AraC-typ_CS"/>
</dbReference>
<name>A0AAP3BD46_9BACT</name>
<organism evidence="6 7">
    <name type="scientific">Segatella copri</name>
    <dbReference type="NCBI Taxonomy" id="165179"/>
    <lineage>
        <taxon>Bacteria</taxon>
        <taxon>Pseudomonadati</taxon>
        <taxon>Bacteroidota</taxon>
        <taxon>Bacteroidia</taxon>
        <taxon>Bacteroidales</taxon>
        <taxon>Prevotellaceae</taxon>
        <taxon>Segatella</taxon>
    </lineage>
</organism>
<evidence type="ECO:0000256" key="2">
    <source>
        <dbReference type="ARBA" id="ARBA00023125"/>
    </source>
</evidence>
<feature type="transmembrane region" description="Helical" evidence="4">
    <location>
        <begin position="208"/>
        <end position="232"/>
    </location>
</feature>
<feature type="transmembrane region" description="Helical" evidence="4">
    <location>
        <begin position="50"/>
        <end position="70"/>
    </location>
</feature>
<evidence type="ECO:0000256" key="4">
    <source>
        <dbReference type="SAM" id="Phobius"/>
    </source>
</evidence>
<keyword evidence="4" id="KW-1133">Transmembrane helix</keyword>
<proteinExistence type="predicted"/>
<dbReference type="PANTHER" id="PTHR43280:SF2">
    <property type="entry name" value="HTH-TYPE TRANSCRIPTIONAL REGULATOR EXSA"/>
    <property type="match status" value="1"/>
</dbReference>
<dbReference type="AlphaFoldDB" id="A0AAP3BD46"/>
<evidence type="ECO:0000259" key="5">
    <source>
        <dbReference type="PROSITE" id="PS01124"/>
    </source>
</evidence>
<keyword evidence="4" id="KW-0812">Transmembrane</keyword>
<dbReference type="Pfam" id="PF12833">
    <property type="entry name" value="HTH_18"/>
    <property type="match status" value="1"/>
</dbReference>
<feature type="transmembrane region" description="Helical" evidence="4">
    <location>
        <begin position="12"/>
        <end position="29"/>
    </location>
</feature>
<reference evidence="6" key="1">
    <citation type="submission" date="2022-11" db="EMBL/GenBank/DDBJ databases">
        <title>Genomic repertoires linked with pathogenic potency of arthritogenic Prevotella copri isolated from the gut of rheumatoid arthritis patients.</title>
        <authorList>
            <person name="Nii T."/>
            <person name="Maeda Y."/>
            <person name="Motooka D."/>
            <person name="Naito M."/>
            <person name="Matsumoto Y."/>
            <person name="Ogawa T."/>
            <person name="Oguro-Igashira E."/>
            <person name="Kishikawa T."/>
            <person name="Yamashita M."/>
            <person name="Koizumi S."/>
            <person name="Kurakawa T."/>
            <person name="Okumura R."/>
            <person name="Kayama H."/>
            <person name="Murakami M."/>
            <person name="Sakaguchi T."/>
            <person name="Das B."/>
            <person name="Nakamura S."/>
            <person name="Okada Y."/>
            <person name="Kumanogoh A."/>
            <person name="Takeda K."/>
        </authorList>
    </citation>
    <scope>NUCLEOTIDE SEQUENCE</scope>
    <source>
        <strain evidence="6">F3-75</strain>
    </source>
</reference>
<dbReference type="GO" id="GO:0043565">
    <property type="term" value="F:sequence-specific DNA binding"/>
    <property type="evidence" value="ECO:0007669"/>
    <property type="project" value="InterPro"/>
</dbReference>
<feature type="domain" description="HTH araC/xylS-type" evidence="5">
    <location>
        <begin position="271"/>
        <end position="372"/>
    </location>
</feature>
<evidence type="ECO:0000313" key="6">
    <source>
        <dbReference type="EMBL" id="MCW4128885.1"/>
    </source>
</evidence>
<dbReference type="PROSITE" id="PS01124">
    <property type="entry name" value="HTH_ARAC_FAMILY_2"/>
    <property type="match status" value="1"/>
</dbReference>
<keyword evidence="1" id="KW-0805">Transcription regulation</keyword>
<dbReference type="Proteomes" id="UP001209344">
    <property type="component" value="Unassembled WGS sequence"/>
</dbReference>
<dbReference type="RefSeq" id="WP_264966700.1">
    <property type="nucleotide sequence ID" value="NZ_JAPDVK010000003.1"/>
</dbReference>
<dbReference type="PROSITE" id="PS00041">
    <property type="entry name" value="HTH_ARAC_FAMILY_1"/>
    <property type="match status" value="1"/>
</dbReference>
<dbReference type="Gene3D" id="1.10.10.60">
    <property type="entry name" value="Homeodomain-like"/>
    <property type="match status" value="2"/>
</dbReference>
<dbReference type="EMBL" id="JAPDVK010000003">
    <property type="protein sequence ID" value="MCW4128885.1"/>
    <property type="molecule type" value="Genomic_DNA"/>
</dbReference>
<protein>
    <submittedName>
        <fullName evidence="6">Helix-turn-helix domain-containing protein</fullName>
    </submittedName>
</protein>
<dbReference type="SMART" id="SM00342">
    <property type="entry name" value="HTH_ARAC"/>
    <property type="match status" value="1"/>
</dbReference>
<evidence type="ECO:0000313" key="7">
    <source>
        <dbReference type="Proteomes" id="UP001209344"/>
    </source>
</evidence>
<keyword evidence="2" id="KW-0238">DNA-binding</keyword>
<dbReference type="PANTHER" id="PTHR43280">
    <property type="entry name" value="ARAC-FAMILY TRANSCRIPTIONAL REGULATOR"/>
    <property type="match status" value="1"/>
</dbReference>
<feature type="transmembrane region" description="Helical" evidence="4">
    <location>
        <begin position="110"/>
        <end position="130"/>
    </location>
</feature>
<comment type="caution">
    <text evidence="6">The sequence shown here is derived from an EMBL/GenBank/DDBJ whole genome shotgun (WGS) entry which is preliminary data.</text>
</comment>
<dbReference type="InterPro" id="IPR018060">
    <property type="entry name" value="HTH_AraC"/>
</dbReference>
<evidence type="ECO:0000256" key="3">
    <source>
        <dbReference type="ARBA" id="ARBA00023163"/>
    </source>
</evidence>